<comment type="caution">
    <text evidence="2">The sequence shown here is derived from an EMBL/GenBank/DDBJ whole genome shotgun (WGS) entry which is preliminary data.</text>
</comment>
<dbReference type="EMBL" id="LAZR01001555">
    <property type="protein sequence ID" value="KKN42826.1"/>
    <property type="molecule type" value="Genomic_DNA"/>
</dbReference>
<evidence type="ECO:0000259" key="1">
    <source>
        <dbReference type="Pfam" id="PF13672"/>
    </source>
</evidence>
<evidence type="ECO:0000313" key="2">
    <source>
        <dbReference type="EMBL" id="KKN42826.1"/>
    </source>
</evidence>
<gene>
    <name evidence="2" type="ORF">LCGC14_0709580</name>
</gene>
<proteinExistence type="predicted"/>
<accession>A0A0F9T1C7</accession>
<feature type="domain" description="PPM-type phosphatase" evidence="1">
    <location>
        <begin position="22"/>
        <end position="207"/>
    </location>
</feature>
<organism evidence="2">
    <name type="scientific">marine sediment metagenome</name>
    <dbReference type="NCBI Taxonomy" id="412755"/>
    <lineage>
        <taxon>unclassified sequences</taxon>
        <taxon>metagenomes</taxon>
        <taxon>ecological metagenomes</taxon>
    </lineage>
</organism>
<dbReference type="AlphaFoldDB" id="A0A0F9T1C7"/>
<dbReference type="Pfam" id="PF13672">
    <property type="entry name" value="PP2C_2"/>
    <property type="match status" value="1"/>
</dbReference>
<reference evidence="2" key="1">
    <citation type="journal article" date="2015" name="Nature">
        <title>Complex archaea that bridge the gap between prokaryotes and eukaryotes.</title>
        <authorList>
            <person name="Spang A."/>
            <person name="Saw J.H."/>
            <person name="Jorgensen S.L."/>
            <person name="Zaremba-Niedzwiedzka K."/>
            <person name="Martijn J."/>
            <person name="Lind A.E."/>
            <person name="van Eijk R."/>
            <person name="Schleper C."/>
            <person name="Guy L."/>
            <person name="Ettema T.J."/>
        </authorList>
    </citation>
    <scope>NUCLEOTIDE SEQUENCE</scope>
</reference>
<dbReference type="InterPro" id="IPR036457">
    <property type="entry name" value="PPM-type-like_dom_sf"/>
</dbReference>
<protein>
    <recommendedName>
        <fullName evidence="1">PPM-type phosphatase domain-containing protein</fullName>
    </recommendedName>
</protein>
<sequence length="282" mass="31550">MQDLTQQFQLADGSVVGRNHVGRGNVLTGRNSQDAFCISQEPDCIVAVVSDGCGSTPYAEFGARLLANMACRELRFVGRSGGVDELRLARAHSTISQHLISIEVMMLRDLDDARQFVHDHLLATIVACIVTPTMTTIVAIGDGCFAVNDRFCSLDSFDSRPPYLAYSLLPRHDGIREESYRFSIVAQLPTDQIQNLMIGTDGVEDLRDFSHKFLPGRKSKQLGPLQQYWTEDRYFDNPIAIDRQLHLANSEHKRFSPGLGRIETHQGLLPDDTTMVVMRRAR</sequence>
<dbReference type="Gene3D" id="3.60.40.10">
    <property type="entry name" value="PPM-type phosphatase domain"/>
    <property type="match status" value="1"/>
</dbReference>
<name>A0A0F9T1C7_9ZZZZ</name>
<dbReference type="SUPFAM" id="SSF81606">
    <property type="entry name" value="PP2C-like"/>
    <property type="match status" value="1"/>
</dbReference>
<dbReference type="InterPro" id="IPR001932">
    <property type="entry name" value="PPM-type_phosphatase-like_dom"/>
</dbReference>